<accession>A0A381VUE6</accession>
<evidence type="ECO:0000313" key="1">
    <source>
        <dbReference type="EMBL" id="SVA43936.1"/>
    </source>
</evidence>
<proteinExistence type="predicted"/>
<sequence length="169" mass="19733">VIILSGTLTLRLDVPDELLDQERIEFSKIITQKLDGRISAGGDVLRLLTYTQLQDSPHLFKEFKTSTYDFTIGRESNIFASENMLERIILYAKSLDELIEVGKEYDLKYIAINKEQLNTDWYGYLTNIYDEGENHPFLTKVLDTEKIGFKKFKVKVFEINYDKFILNET</sequence>
<protein>
    <submittedName>
        <fullName evidence="1">Uncharacterized protein</fullName>
    </submittedName>
</protein>
<dbReference type="EMBL" id="UINC01009820">
    <property type="protein sequence ID" value="SVA43936.1"/>
    <property type="molecule type" value="Genomic_DNA"/>
</dbReference>
<dbReference type="AlphaFoldDB" id="A0A381VUE6"/>
<name>A0A381VUE6_9ZZZZ</name>
<organism evidence="1">
    <name type="scientific">marine metagenome</name>
    <dbReference type="NCBI Taxonomy" id="408172"/>
    <lineage>
        <taxon>unclassified sequences</taxon>
        <taxon>metagenomes</taxon>
        <taxon>ecological metagenomes</taxon>
    </lineage>
</organism>
<gene>
    <name evidence="1" type="ORF">METZ01_LOCUS96790</name>
</gene>
<reference evidence="1" key="1">
    <citation type="submission" date="2018-05" db="EMBL/GenBank/DDBJ databases">
        <authorList>
            <person name="Lanie J.A."/>
            <person name="Ng W.-L."/>
            <person name="Kazmierczak K.M."/>
            <person name="Andrzejewski T.M."/>
            <person name="Davidsen T.M."/>
            <person name="Wayne K.J."/>
            <person name="Tettelin H."/>
            <person name="Glass J.I."/>
            <person name="Rusch D."/>
            <person name="Podicherti R."/>
            <person name="Tsui H.-C.T."/>
            <person name="Winkler M.E."/>
        </authorList>
    </citation>
    <scope>NUCLEOTIDE SEQUENCE</scope>
</reference>
<feature type="non-terminal residue" evidence="1">
    <location>
        <position position="1"/>
    </location>
</feature>